<dbReference type="Gene3D" id="3.30.870.10">
    <property type="entry name" value="Endonuclease Chain A"/>
    <property type="match status" value="2"/>
</dbReference>
<dbReference type="SUPFAM" id="SSF56024">
    <property type="entry name" value="Phospholipase D/nuclease"/>
    <property type="match status" value="2"/>
</dbReference>
<feature type="domain" description="PLD phosphodiesterase" evidence="1">
    <location>
        <begin position="363"/>
        <end position="390"/>
    </location>
</feature>
<dbReference type="CDD" id="cd09111">
    <property type="entry name" value="PLDc_ymdC_like_1"/>
    <property type="match status" value="1"/>
</dbReference>
<dbReference type="PANTHER" id="PTHR21248:SF12">
    <property type="entry name" value="CARDIOLIPIN SYNTHASE C"/>
    <property type="match status" value="1"/>
</dbReference>
<evidence type="ECO:0000313" key="3">
    <source>
        <dbReference type="Proteomes" id="UP001236500"/>
    </source>
</evidence>
<proteinExistence type="predicted"/>
<dbReference type="EMBL" id="CP118605">
    <property type="protein sequence ID" value="WGL18480.1"/>
    <property type="molecule type" value="Genomic_DNA"/>
</dbReference>
<dbReference type="InterPro" id="IPR025202">
    <property type="entry name" value="PLD-like_dom"/>
</dbReference>
<evidence type="ECO:0000313" key="2">
    <source>
        <dbReference type="EMBL" id="WGL18480.1"/>
    </source>
</evidence>
<dbReference type="PANTHER" id="PTHR21248">
    <property type="entry name" value="CARDIOLIPIN SYNTHASE"/>
    <property type="match status" value="1"/>
</dbReference>
<organism evidence="2 3">
    <name type="scientific">Microbulbifer bruguierae</name>
    <dbReference type="NCBI Taxonomy" id="3029061"/>
    <lineage>
        <taxon>Bacteria</taxon>
        <taxon>Pseudomonadati</taxon>
        <taxon>Pseudomonadota</taxon>
        <taxon>Gammaproteobacteria</taxon>
        <taxon>Cellvibrionales</taxon>
        <taxon>Microbulbiferaceae</taxon>
        <taxon>Microbulbifer</taxon>
    </lineage>
</organism>
<dbReference type="Proteomes" id="UP001236500">
    <property type="component" value="Chromosome"/>
</dbReference>
<dbReference type="RefSeq" id="WP_280322469.1">
    <property type="nucleotide sequence ID" value="NZ_CP118605.1"/>
</dbReference>
<protein>
    <submittedName>
        <fullName evidence="2">Phospholipase D family protein</fullName>
    </submittedName>
</protein>
<dbReference type="Pfam" id="PF13091">
    <property type="entry name" value="PLDc_2"/>
    <property type="match status" value="2"/>
</dbReference>
<feature type="domain" description="PLD phosphodiesterase" evidence="1">
    <location>
        <begin position="123"/>
        <end position="150"/>
    </location>
</feature>
<reference evidence="2 3" key="1">
    <citation type="submission" date="2023-02" db="EMBL/GenBank/DDBJ databases">
        <title>Description and genomic characterization of Microbulbifer bruguierae sp. nov., isolated from the sediment of mangrove plant Bruguiera sexangula.</title>
        <authorList>
            <person name="Long M."/>
        </authorList>
    </citation>
    <scope>NUCLEOTIDE SEQUENCE [LARGE SCALE GENOMIC DNA]</scope>
    <source>
        <strain evidence="2 3">H12</strain>
    </source>
</reference>
<name>A0ABY8NHR3_9GAMM</name>
<dbReference type="CDD" id="cd09113">
    <property type="entry name" value="PLDc_ymdC_like_2"/>
    <property type="match status" value="1"/>
</dbReference>
<dbReference type="PROSITE" id="PS50035">
    <property type="entry name" value="PLD"/>
    <property type="match status" value="2"/>
</dbReference>
<gene>
    <name evidence="2" type="ORF">PVT68_04890</name>
</gene>
<evidence type="ECO:0000259" key="1">
    <source>
        <dbReference type="PROSITE" id="PS50035"/>
    </source>
</evidence>
<keyword evidence="3" id="KW-1185">Reference proteome</keyword>
<dbReference type="InterPro" id="IPR001736">
    <property type="entry name" value="PLipase_D/transphosphatidylase"/>
</dbReference>
<dbReference type="SMART" id="SM00155">
    <property type="entry name" value="PLDc"/>
    <property type="match status" value="2"/>
</dbReference>
<sequence>MEVQKALAQHRPEASGFYLLQDGLSAFAARAALIEAASVSLDLQYYIFEDDTVGRILLSLLLNAADRGVRIRLLVDDLGTRVVNPVVLTLDEHPLIDIRVFNPVLGRSGIRRTLEQALNFGRINHRMHNKLFVTDGLLLITGGRNIADGYFSRADVEFLDVDVMALGQVLPQAAQIFDDYWNNPVSVPVTELSLESADDRNLDELRGEIKRFLEQEAKTEFTEALRESRLAGEIIAGAIPFQWGWGTLFADPPEKALHRERIPVEAFPGYKLEKIIRNSRANLRISAAYFIPGKVGTKLFSNLQGAGVNVDILTNSLSSNDVAIVHGAYARYRKQLLKLGVDIWELRKAPGEKRHKHWFQGKSSATLHAKTFVIDDGLGFVGSINLDSRSILQNTEIGLLMESEAINRELSALFDDWVAGDSAWYLSLTEHGQIRWRARDDEGRVLLETRDPETTIWQRWLCWLLSWLPVESQI</sequence>
<accession>A0ABY8NHR3</accession>